<proteinExistence type="inferred from homology"/>
<comment type="caution">
    <text evidence="8">The sequence shown here is derived from an EMBL/GenBank/DDBJ whole genome shotgun (WGS) entry which is preliminary data.</text>
</comment>
<dbReference type="Proteomes" id="UP001221838">
    <property type="component" value="Unassembled WGS sequence"/>
</dbReference>
<accession>A0ABT5DII9</accession>
<evidence type="ECO:0000259" key="7">
    <source>
        <dbReference type="PROSITE" id="PS50820"/>
    </source>
</evidence>
<dbReference type="SUPFAM" id="SSF69848">
    <property type="entry name" value="LCCL domain"/>
    <property type="match status" value="2"/>
</dbReference>
<evidence type="ECO:0000256" key="1">
    <source>
        <dbReference type="ARBA" id="ARBA00011073"/>
    </source>
</evidence>
<keyword evidence="4 5" id="KW-0720">Serine protease</keyword>
<dbReference type="InterPro" id="IPR000209">
    <property type="entry name" value="Peptidase_S8/S53_dom"/>
</dbReference>
<keyword evidence="9" id="KW-1185">Reference proteome</keyword>
<name>A0ABT5DII9_9BACT</name>
<dbReference type="InterPro" id="IPR010259">
    <property type="entry name" value="S8pro/Inhibitor_I9"/>
</dbReference>
<dbReference type="InterPro" id="IPR034193">
    <property type="entry name" value="PCSK9_ProteinaseK-like"/>
</dbReference>
<evidence type="ECO:0000256" key="6">
    <source>
        <dbReference type="RuleBase" id="RU003355"/>
    </source>
</evidence>
<dbReference type="PROSITE" id="PS50820">
    <property type="entry name" value="LCCL"/>
    <property type="match status" value="2"/>
</dbReference>
<feature type="domain" description="LCCL" evidence="7">
    <location>
        <begin position="441"/>
        <end position="501"/>
    </location>
</feature>
<feature type="domain" description="LCCL" evidence="7">
    <location>
        <begin position="541"/>
        <end position="601"/>
    </location>
</feature>
<dbReference type="SMART" id="SM00603">
    <property type="entry name" value="LCCL"/>
    <property type="match status" value="2"/>
</dbReference>
<dbReference type="SUPFAM" id="SSF54897">
    <property type="entry name" value="Protease propeptides/inhibitors"/>
    <property type="match status" value="1"/>
</dbReference>
<dbReference type="InterPro" id="IPR015500">
    <property type="entry name" value="Peptidase_S8_subtilisin-rel"/>
</dbReference>
<feature type="active site" description="Charge relay system" evidence="5">
    <location>
        <position position="197"/>
    </location>
</feature>
<evidence type="ECO:0000256" key="3">
    <source>
        <dbReference type="ARBA" id="ARBA00022801"/>
    </source>
</evidence>
<dbReference type="SUPFAM" id="SSF52743">
    <property type="entry name" value="Subtilisin-like"/>
    <property type="match status" value="1"/>
</dbReference>
<dbReference type="PROSITE" id="PS00137">
    <property type="entry name" value="SUBTILASE_HIS"/>
    <property type="match status" value="1"/>
</dbReference>
<evidence type="ECO:0000256" key="2">
    <source>
        <dbReference type="ARBA" id="ARBA00022670"/>
    </source>
</evidence>
<dbReference type="InterPro" id="IPR023828">
    <property type="entry name" value="Peptidase_S8_Ser-AS"/>
</dbReference>
<organism evidence="8 9">
    <name type="scientific">Stigmatella ashevillensis</name>
    <dbReference type="NCBI Taxonomy" id="2995309"/>
    <lineage>
        <taxon>Bacteria</taxon>
        <taxon>Pseudomonadati</taxon>
        <taxon>Myxococcota</taxon>
        <taxon>Myxococcia</taxon>
        <taxon>Myxococcales</taxon>
        <taxon>Cystobacterineae</taxon>
        <taxon>Archangiaceae</taxon>
        <taxon>Stigmatella</taxon>
    </lineage>
</organism>
<dbReference type="InterPro" id="IPR036852">
    <property type="entry name" value="Peptidase_S8/S53_dom_sf"/>
</dbReference>
<keyword evidence="3 5" id="KW-0378">Hydrolase</keyword>
<dbReference type="InterPro" id="IPR023827">
    <property type="entry name" value="Peptidase_S8_Asp-AS"/>
</dbReference>
<evidence type="ECO:0000256" key="4">
    <source>
        <dbReference type="ARBA" id="ARBA00022825"/>
    </source>
</evidence>
<gene>
    <name evidence="8" type="ORF">POL68_33720</name>
</gene>
<dbReference type="InterPro" id="IPR004043">
    <property type="entry name" value="LCCL"/>
</dbReference>
<dbReference type="InterPro" id="IPR050131">
    <property type="entry name" value="Peptidase_S8_subtilisin-like"/>
</dbReference>
<dbReference type="RefSeq" id="WP_272143758.1">
    <property type="nucleotide sequence ID" value="NZ_JAQNDM010000002.1"/>
</dbReference>
<dbReference type="PRINTS" id="PR00723">
    <property type="entry name" value="SUBTILISIN"/>
</dbReference>
<sequence length="604" mass="61663">MKLSQYVRAATAFTLVACGGEAPEGIDAAQAREASQEVRAEGTFLRNMDPIANQYIVVLKDSAVALGDTQWVAQSLAQRFGGRTNQVFRHALNGFSVTLKEADARALSADSRVAYVEEDGWVYPDAVQSGATWGLDRVDQRNLPLDGNYQYDGTGSGVHAYVIDSGIRASHSEFGGRVSLDYTAVNDGNGAGDCNGHGTHVAGTIGGSTWGIAKNVSLHSVRVFPCQGGASWATVIGAVDWVTANHIKPAVVNMSLGGGALQAVDDALRNSIAAGVTYVVAAGNSATDACTQSPARTAEAITIGATEPNDARAYYSNFGTCLDLFAPGSGITSASFQDDSSSAVMSGTSMAAPHVVGAVALYLSKTPSATPAQVAAALTTRATPGVVTDAGAGSPNLLLFVGDSTTPPPANNCSTYSFTSYRGQNGKQISCTCGAVTGGAVWGTDLYTDDSNACVAAVHAGVIPASGGTVTVTIQPGQSSYTGSTRNGVTTYSYGSWAGSFSVGGSAPPLAKCSTYSFTSYRGQNGKQIPCSCDAVSGGAVWGTDLYTDDSNVCVAAVHAGIISASGGTVTVTIQPGQSSYTGSTRNGVTTYSYGSWAGSFSLQ</sequence>
<dbReference type="CDD" id="cd04077">
    <property type="entry name" value="Peptidases_S8_PCSK9_ProteinaseK_like"/>
    <property type="match status" value="1"/>
</dbReference>
<dbReference type="InterPro" id="IPR036609">
    <property type="entry name" value="LCCL_sf"/>
</dbReference>
<dbReference type="PANTHER" id="PTHR43806:SF11">
    <property type="entry name" value="CEREVISIN-RELATED"/>
    <property type="match status" value="1"/>
</dbReference>
<comment type="similarity">
    <text evidence="1 5 6">Belongs to the peptidase S8 family.</text>
</comment>
<dbReference type="Gene3D" id="3.40.50.200">
    <property type="entry name" value="Peptidase S8/S53 domain"/>
    <property type="match status" value="1"/>
</dbReference>
<dbReference type="PANTHER" id="PTHR43806">
    <property type="entry name" value="PEPTIDASE S8"/>
    <property type="match status" value="1"/>
</dbReference>
<evidence type="ECO:0000256" key="5">
    <source>
        <dbReference type="PROSITE-ProRule" id="PRU01240"/>
    </source>
</evidence>
<dbReference type="InterPro" id="IPR037045">
    <property type="entry name" value="S8pro/Inhibitor_I9_sf"/>
</dbReference>
<evidence type="ECO:0000313" key="9">
    <source>
        <dbReference type="Proteomes" id="UP001221838"/>
    </source>
</evidence>
<dbReference type="InterPro" id="IPR022398">
    <property type="entry name" value="Peptidase_S8_His-AS"/>
</dbReference>
<dbReference type="Pfam" id="PF03815">
    <property type="entry name" value="LCCL"/>
    <property type="match status" value="2"/>
</dbReference>
<dbReference type="Gene3D" id="3.30.70.80">
    <property type="entry name" value="Peptidase S8 propeptide/proteinase inhibitor I9"/>
    <property type="match status" value="1"/>
</dbReference>
<evidence type="ECO:0000313" key="8">
    <source>
        <dbReference type="EMBL" id="MDC0713472.1"/>
    </source>
</evidence>
<feature type="active site" description="Charge relay system" evidence="5">
    <location>
        <position position="349"/>
    </location>
</feature>
<reference evidence="8 9" key="1">
    <citation type="submission" date="2022-11" db="EMBL/GenBank/DDBJ databases">
        <title>Minimal conservation of predation-associated metabolite biosynthetic gene clusters underscores biosynthetic potential of Myxococcota including descriptions for ten novel species: Archangium lansinium sp. nov., Myxococcus landrumus sp. nov., Nannocystis bai.</title>
        <authorList>
            <person name="Ahearne A."/>
            <person name="Stevens C."/>
            <person name="Dowd S."/>
        </authorList>
    </citation>
    <scope>NUCLEOTIDE SEQUENCE [LARGE SCALE GENOMIC DNA]</scope>
    <source>
        <strain evidence="8 9">NCWAL01</strain>
    </source>
</reference>
<dbReference type="PROSITE" id="PS51892">
    <property type="entry name" value="SUBTILASE"/>
    <property type="match status" value="1"/>
</dbReference>
<dbReference type="PROSITE" id="PS00136">
    <property type="entry name" value="SUBTILASE_ASP"/>
    <property type="match status" value="1"/>
</dbReference>
<dbReference type="EMBL" id="JAQNDM010000002">
    <property type="protein sequence ID" value="MDC0713472.1"/>
    <property type="molecule type" value="Genomic_DNA"/>
</dbReference>
<feature type="active site" description="Charge relay system" evidence="5">
    <location>
        <position position="164"/>
    </location>
</feature>
<dbReference type="Pfam" id="PF00082">
    <property type="entry name" value="Peptidase_S8"/>
    <property type="match status" value="1"/>
</dbReference>
<dbReference type="PROSITE" id="PS00138">
    <property type="entry name" value="SUBTILASE_SER"/>
    <property type="match status" value="1"/>
</dbReference>
<dbReference type="Pfam" id="PF05922">
    <property type="entry name" value="Inhibitor_I9"/>
    <property type="match status" value="1"/>
</dbReference>
<protein>
    <submittedName>
        <fullName evidence="8">S8 family serine peptidase</fullName>
    </submittedName>
</protein>
<dbReference type="Gene3D" id="2.170.130.20">
    <property type="entry name" value="LCCL-like domain"/>
    <property type="match status" value="2"/>
</dbReference>
<keyword evidence="2 5" id="KW-0645">Protease</keyword>